<feature type="non-terminal residue" evidence="1">
    <location>
        <position position="1"/>
    </location>
</feature>
<dbReference type="AlphaFoldDB" id="A0A1A8FAB4"/>
<evidence type="ECO:0000313" key="1">
    <source>
        <dbReference type="EMBL" id="SBQ56022.1"/>
    </source>
</evidence>
<name>A0A1A8FAB4_9TELE</name>
<sequence length="33" mass="3767">GGVVCKLDKLDRLVVGVQPLVYRKKSREERTQP</sequence>
<gene>
    <name evidence="1" type="primary">M91_05994</name>
</gene>
<feature type="non-terminal residue" evidence="1">
    <location>
        <position position="33"/>
    </location>
</feature>
<dbReference type="EMBL" id="HAEB01009495">
    <property type="protein sequence ID" value="SBQ56022.1"/>
    <property type="molecule type" value="Transcribed_RNA"/>
</dbReference>
<reference evidence="1" key="2">
    <citation type="submission" date="2016-06" db="EMBL/GenBank/DDBJ databases">
        <title>The genome of a short-lived fish provides insights into sex chromosome evolution and the genetic control of aging.</title>
        <authorList>
            <person name="Reichwald K."/>
            <person name="Felder M."/>
            <person name="Petzold A."/>
            <person name="Koch P."/>
            <person name="Groth M."/>
            <person name="Platzer M."/>
        </authorList>
    </citation>
    <scope>NUCLEOTIDE SEQUENCE</scope>
    <source>
        <tissue evidence="1">Brain</tissue>
    </source>
</reference>
<organism evidence="1">
    <name type="scientific">Nothobranchius korthausae</name>
    <dbReference type="NCBI Taxonomy" id="1143690"/>
    <lineage>
        <taxon>Eukaryota</taxon>
        <taxon>Metazoa</taxon>
        <taxon>Chordata</taxon>
        <taxon>Craniata</taxon>
        <taxon>Vertebrata</taxon>
        <taxon>Euteleostomi</taxon>
        <taxon>Actinopterygii</taxon>
        <taxon>Neopterygii</taxon>
        <taxon>Teleostei</taxon>
        <taxon>Neoteleostei</taxon>
        <taxon>Acanthomorphata</taxon>
        <taxon>Ovalentaria</taxon>
        <taxon>Atherinomorphae</taxon>
        <taxon>Cyprinodontiformes</taxon>
        <taxon>Nothobranchiidae</taxon>
        <taxon>Nothobranchius</taxon>
    </lineage>
</organism>
<reference evidence="1" key="1">
    <citation type="submission" date="2016-05" db="EMBL/GenBank/DDBJ databases">
        <authorList>
            <person name="Lavstsen T."/>
            <person name="Jespersen J.S."/>
        </authorList>
    </citation>
    <scope>NUCLEOTIDE SEQUENCE</scope>
    <source>
        <tissue evidence="1">Brain</tissue>
    </source>
</reference>
<accession>A0A1A8FAB4</accession>
<proteinExistence type="predicted"/>
<protein>
    <submittedName>
        <fullName evidence="1">Uncharacterized protein</fullName>
    </submittedName>
</protein>